<evidence type="ECO:0000313" key="3">
    <source>
        <dbReference type="EMBL" id="CAF4637037.1"/>
    </source>
</evidence>
<evidence type="ECO:0000256" key="1">
    <source>
        <dbReference type="SAM" id="MobiDB-lite"/>
    </source>
</evidence>
<feature type="chain" id="PRO_5033058959" evidence="2">
    <location>
        <begin position="16"/>
        <end position="299"/>
    </location>
</feature>
<comment type="caution">
    <text evidence="3">The sequence shown here is derived from an EMBL/GenBank/DDBJ whole genome shotgun (WGS) entry which is preliminary data.</text>
</comment>
<gene>
    <name evidence="3" type="ORF">UJA718_LOCUS32905</name>
</gene>
<organism evidence="3 4">
    <name type="scientific">Rotaria socialis</name>
    <dbReference type="NCBI Taxonomy" id="392032"/>
    <lineage>
        <taxon>Eukaryota</taxon>
        <taxon>Metazoa</taxon>
        <taxon>Spiralia</taxon>
        <taxon>Gnathifera</taxon>
        <taxon>Rotifera</taxon>
        <taxon>Eurotatoria</taxon>
        <taxon>Bdelloidea</taxon>
        <taxon>Philodinida</taxon>
        <taxon>Philodinidae</taxon>
        <taxon>Rotaria</taxon>
    </lineage>
</organism>
<dbReference type="AlphaFoldDB" id="A0A821EGR0"/>
<name>A0A821EGR0_9BILA</name>
<evidence type="ECO:0000256" key="2">
    <source>
        <dbReference type="SAM" id="SignalP"/>
    </source>
</evidence>
<feature type="region of interest" description="Disordered" evidence="1">
    <location>
        <begin position="142"/>
        <end position="161"/>
    </location>
</feature>
<feature type="non-terminal residue" evidence="3">
    <location>
        <position position="1"/>
    </location>
</feature>
<reference evidence="3" key="1">
    <citation type="submission" date="2021-02" db="EMBL/GenBank/DDBJ databases">
        <authorList>
            <person name="Nowell W R."/>
        </authorList>
    </citation>
    <scope>NUCLEOTIDE SEQUENCE</scope>
</reference>
<dbReference type="Proteomes" id="UP000663873">
    <property type="component" value="Unassembled WGS sequence"/>
</dbReference>
<proteinExistence type="predicted"/>
<keyword evidence="2" id="KW-0732">Signal</keyword>
<feature type="signal peptide" evidence="2">
    <location>
        <begin position="1"/>
        <end position="15"/>
    </location>
</feature>
<protein>
    <submittedName>
        <fullName evidence="3">Uncharacterized protein</fullName>
    </submittedName>
</protein>
<dbReference type="EMBL" id="CAJOBP010028593">
    <property type="protein sequence ID" value="CAF4637037.1"/>
    <property type="molecule type" value="Genomic_DNA"/>
</dbReference>
<accession>A0A821EGR0</accession>
<sequence>MIEIILFLYFACIEATHFYGGTVIWKPMNNTDNGSSIAVMFTQSYQWNRSHSSSTFCNQSIIVNQSPLLCAGSGTLVCTTAASTCGNYTALDIGEHCTDFSVVADSSSGQIFKVENITASAEFCVAYTGSSWIGLQSSNCGSSGKKKRHSSGGSGTTTPRTTVLATTGATCYNGFINTPPVATVISRKKSSPKIFTIRYFCPSLYLAINVPIDTLTAITIPVIDADGDYTSCRWAQNTSALDECGDVCQSAPGGVLDGENCTLTFNSTGTVVGKYYAVALMVEDFYDQSTYTPFSGVPI</sequence>
<keyword evidence="4" id="KW-1185">Reference proteome</keyword>
<evidence type="ECO:0000313" key="4">
    <source>
        <dbReference type="Proteomes" id="UP000663873"/>
    </source>
</evidence>